<keyword evidence="2" id="KW-1185">Reference proteome</keyword>
<reference evidence="3" key="2">
    <citation type="submission" date="2025-08" db="UniProtKB">
        <authorList>
            <consortium name="RefSeq"/>
        </authorList>
    </citation>
    <scope>IDENTIFICATION</scope>
</reference>
<evidence type="ECO:0000256" key="1">
    <source>
        <dbReference type="ARBA" id="ARBA00009431"/>
    </source>
</evidence>
<dbReference type="GeneID" id="121211382"/>
<proteinExistence type="inferred from homology"/>
<evidence type="ECO:0000313" key="3">
    <source>
        <dbReference type="RefSeq" id="XP_040940076.1"/>
    </source>
</evidence>
<dbReference type="RefSeq" id="XP_040940076.1">
    <property type="nucleotide sequence ID" value="XM_041084142.1"/>
</dbReference>
<sequence length="234" mass="25944">MEYNGSLPTFSLNPYSWTNVANIIFLDLPAGIGFSYSTRLQGFETGDKLFANDGYNFVRKWLRSHPKFITNSLYIAGDPYAGKIVPIIAQAISDGKNALIRFKLGALSDGKNALIRFKLGALSVVSNGTDVTQLLQGYLVGNPATGSKYDDNSKIPFYNRMSAKRNCIEEYVEANMSVQKILKLSQRVAKLEGSMGDMRETLEEVKGHTTELESRQYQLEGKVVEAFSVNVDAM</sequence>
<evidence type="ECO:0000313" key="2">
    <source>
        <dbReference type="Proteomes" id="UP000818029"/>
    </source>
</evidence>
<dbReference type="Pfam" id="PF00450">
    <property type="entry name" value="Peptidase_S10"/>
    <property type="match status" value="1"/>
</dbReference>
<dbReference type="PRINTS" id="PR00724">
    <property type="entry name" value="CRBOXYPTASEC"/>
</dbReference>
<dbReference type="PANTHER" id="PTHR11802">
    <property type="entry name" value="SERINE PROTEASE FAMILY S10 SERINE CARBOXYPEPTIDASE"/>
    <property type="match status" value="1"/>
</dbReference>
<dbReference type="Gene3D" id="3.40.50.1820">
    <property type="entry name" value="alpha/beta hydrolase"/>
    <property type="match status" value="1"/>
</dbReference>
<accession>A0ABM2ZBP0</accession>
<dbReference type="SUPFAM" id="SSF53474">
    <property type="entry name" value="alpha/beta-Hydrolases"/>
    <property type="match status" value="1"/>
</dbReference>
<comment type="similarity">
    <text evidence="1">Belongs to the peptidase S10 family.</text>
</comment>
<protein>
    <submittedName>
        <fullName evidence="3">Serine carboxypeptidase-like 18</fullName>
    </submittedName>
</protein>
<dbReference type="InterPro" id="IPR029058">
    <property type="entry name" value="AB_hydrolase_fold"/>
</dbReference>
<dbReference type="Proteomes" id="UP000818029">
    <property type="component" value="Chromosome A12"/>
</dbReference>
<reference evidence="2" key="1">
    <citation type="journal article" date="2020" name="Nat. Genet.">
        <title>Genomic diversifications of five Gossypium allopolyploid species and their impact on cotton improvement.</title>
        <authorList>
            <person name="Chen Z.J."/>
            <person name="Sreedasyam A."/>
            <person name="Ando A."/>
            <person name="Song Q."/>
            <person name="De Santiago L.M."/>
            <person name="Hulse-Kemp A.M."/>
            <person name="Ding M."/>
            <person name="Ye W."/>
            <person name="Kirkbride R.C."/>
            <person name="Jenkins J."/>
            <person name="Plott C."/>
            <person name="Lovell J."/>
            <person name="Lin Y.M."/>
            <person name="Vaughn R."/>
            <person name="Liu B."/>
            <person name="Simpson S."/>
            <person name="Scheffler B.E."/>
            <person name="Wen L."/>
            <person name="Saski C.A."/>
            <person name="Grover C.E."/>
            <person name="Hu G."/>
            <person name="Conover J.L."/>
            <person name="Carlson J.W."/>
            <person name="Shu S."/>
            <person name="Boston L.B."/>
            <person name="Williams M."/>
            <person name="Peterson D.G."/>
            <person name="McGee K."/>
            <person name="Jones D.C."/>
            <person name="Wendel J.F."/>
            <person name="Stelly D.M."/>
            <person name="Grimwood J."/>
            <person name="Schmutz J."/>
        </authorList>
    </citation>
    <scope>NUCLEOTIDE SEQUENCE [LARGE SCALE GENOMIC DNA]</scope>
    <source>
        <strain evidence="2">cv. TM-1</strain>
    </source>
</reference>
<dbReference type="PANTHER" id="PTHR11802:SF450">
    <property type="entry name" value="SERINE CARBOXYPEPTIDASE-LIKE 7"/>
    <property type="match status" value="1"/>
</dbReference>
<organism evidence="2 3">
    <name type="scientific">Gossypium hirsutum</name>
    <name type="common">Upland cotton</name>
    <name type="synonym">Gossypium mexicanum</name>
    <dbReference type="NCBI Taxonomy" id="3635"/>
    <lineage>
        <taxon>Eukaryota</taxon>
        <taxon>Viridiplantae</taxon>
        <taxon>Streptophyta</taxon>
        <taxon>Embryophyta</taxon>
        <taxon>Tracheophyta</taxon>
        <taxon>Spermatophyta</taxon>
        <taxon>Magnoliopsida</taxon>
        <taxon>eudicotyledons</taxon>
        <taxon>Gunneridae</taxon>
        <taxon>Pentapetalae</taxon>
        <taxon>rosids</taxon>
        <taxon>malvids</taxon>
        <taxon>Malvales</taxon>
        <taxon>Malvaceae</taxon>
        <taxon>Malvoideae</taxon>
        <taxon>Gossypium</taxon>
    </lineage>
</organism>
<name>A0ABM2ZBP0_GOSHI</name>
<dbReference type="InterPro" id="IPR001563">
    <property type="entry name" value="Peptidase_S10"/>
</dbReference>
<gene>
    <name evidence="3" type="primary">LOC121211382</name>
</gene>